<proteinExistence type="predicted"/>
<organism evidence="2 3">
    <name type="scientific">Microbacterium phage Alex44</name>
    <dbReference type="NCBI Taxonomy" id="2590877"/>
    <lineage>
        <taxon>Viruses</taxon>
        <taxon>Duplodnaviria</taxon>
        <taxon>Heunggongvirae</taxon>
        <taxon>Uroviricota</taxon>
        <taxon>Caudoviricetes</taxon>
        <taxon>Eekayvirinae</taxon>
        <taxon>Tinytimothyvirus</taxon>
        <taxon>Tinytimothyvirus alex44</taxon>
    </lineage>
</organism>
<sequence>MPNLRTPAERADAARTLAKMFELVEYQGHLYMPVHFMTAKIDDIEGNDTKVWTTLDKKEIRFLANRVAGVLFGAPSEEVGFRLMLSQFATAAEKSDGILVRMGTERVQLLQEDGTFTEPTGEFVANYLDVPYQTANKTLATYLFGVITEWVGSKEAAISLLHHIATALQPKWSAVKYVILLGSGRNGKSTLMKMVYALLGRRNVSKVKRQDMAKQSTIITALNGKLMNIVFDGPKEFIKDSSAEKTLIAGEPLDIELKYENMPFEVQTNALFMEGLQHEPKVSDKSQALQARLVRFKFPNKYAKDLMFEKKMLREEMLAALLQLLLDHWVNENELDEKLALTAESLDMQMSAIWAMSPVLRFLEWMALRDQKFLQEIVAKQMVVEKFMTNYRKWLENNGYRNMEDDYILQTLNDNFEMKRKTVRPEGKPTTRLCIVGLAQDTDNAIQTLLQGGQLEHADVDTAVLED</sequence>
<dbReference type="InterPro" id="IPR027417">
    <property type="entry name" value="P-loop_NTPase"/>
</dbReference>
<evidence type="ECO:0000313" key="3">
    <source>
        <dbReference type="Proteomes" id="UP000319620"/>
    </source>
</evidence>
<evidence type="ECO:0000259" key="1">
    <source>
        <dbReference type="Pfam" id="PF19263"/>
    </source>
</evidence>
<reference evidence="2 3" key="1">
    <citation type="submission" date="2019-05" db="EMBL/GenBank/DDBJ databases">
        <authorList>
            <person name="Beers A.L."/>
            <person name="Becker A.J."/>
            <person name="Leyhe M.J."/>
            <person name="Li C.M."/>
            <person name="Maas J.R."/>
            <person name="Resendiz-Medina K.E."/>
            <person name="Seggerman F.M."/>
            <person name="Taylor S.B."/>
            <person name="Friedman J.A."/>
            <person name="Miller J.M."/>
            <person name="Peters N.T."/>
            <person name="Boury N.M."/>
            <person name="Garlena R.A."/>
            <person name="Russell D.A."/>
            <person name="Pope W.H."/>
            <person name="Jacobs-Sera D."/>
            <person name="Hatfull G.F."/>
        </authorList>
    </citation>
    <scope>NUCLEOTIDE SEQUENCE [LARGE SCALE GENOMIC DNA]</scope>
</reference>
<dbReference type="Proteomes" id="UP000319620">
    <property type="component" value="Segment"/>
</dbReference>
<protein>
    <submittedName>
        <fullName evidence="2">DNA primase</fullName>
    </submittedName>
</protein>
<accession>A0A4Y6EBC5</accession>
<name>A0A4Y6EBC5_9CAUD</name>
<evidence type="ECO:0000313" key="2">
    <source>
        <dbReference type="EMBL" id="QDF15913.1"/>
    </source>
</evidence>
<keyword evidence="3" id="KW-1185">Reference proteome</keyword>
<dbReference type="EMBL" id="MK894435">
    <property type="protein sequence ID" value="QDF15913.1"/>
    <property type="molecule type" value="Genomic_DNA"/>
</dbReference>
<dbReference type="SUPFAM" id="SSF52540">
    <property type="entry name" value="P-loop containing nucleoside triphosphate hydrolases"/>
    <property type="match status" value="1"/>
</dbReference>
<dbReference type="RefSeq" id="YP_009847684.1">
    <property type="nucleotide sequence ID" value="NC_048778.1"/>
</dbReference>
<dbReference type="Gene3D" id="3.40.50.300">
    <property type="entry name" value="P-loop containing nucleotide triphosphate hydrolases"/>
    <property type="match status" value="1"/>
</dbReference>
<gene>
    <name evidence="2" type="primary">3</name>
    <name evidence="2" type="ORF">SEA_ALEX44_3</name>
</gene>
<feature type="domain" description="NrS-1 polymerase-like helicase" evidence="1">
    <location>
        <begin position="180"/>
        <end position="273"/>
    </location>
</feature>
<dbReference type="GeneID" id="55618082"/>
<dbReference type="KEGG" id="vg:55618082"/>
<dbReference type="InterPro" id="IPR045455">
    <property type="entry name" value="NrS-1_pol-like_helicase"/>
</dbReference>
<dbReference type="Pfam" id="PF19263">
    <property type="entry name" value="DUF5906"/>
    <property type="match status" value="1"/>
</dbReference>